<dbReference type="Proteomes" id="UP000006558">
    <property type="component" value="Chromosome"/>
</dbReference>
<dbReference type="GO" id="GO:0005975">
    <property type="term" value="P:carbohydrate metabolic process"/>
    <property type="evidence" value="ECO:0007669"/>
    <property type="project" value="InterPro"/>
</dbReference>
<gene>
    <name evidence="5" type="ordered locus">Tpet_0483</name>
</gene>
<dbReference type="InterPro" id="IPR012334">
    <property type="entry name" value="Pectin_lyas_fold"/>
</dbReference>
<dbReference type="InterPro" id="IPR051801">
    <property type="entry name" value="GH28_Enzymes"/>
</dbReference>
<dbReference type="InterPro" id="IPR011050">
    <property type="entry name" value="Pectin_lyase_fold/virulence"/>
</dbReference>
<dbReference type="AlphaFoldDB" id="A5IJY4"/>
<protein>
    <submittedName>
        <fullName evidence="5">Glycoside hydrolase, family 28</fullName>
    </submittedName>
</protein>
<dbReference type="GO" id="GO:0004650">
    <property type="term" value="F:polygalacturonase activity"/>
    <property type="evidence" value="ECO:0007669"/>
    <property type="project" value="InterPro"/>
</dbReference>
<keyword evidence="2 4" id="KW-0378">Hydrolase</keyword>
<evidence type="ECO:0000256" key="2">
    <source>
        <dbReference type="ARBA" id="ARBA00022801"/>
    </source>
</evidence>
<reference evidence="5 6" key="2">
    <citation type="journal article" date="2009" name="Proc. Natl. Acad. Sci. U.S.A.">
        <title>On the chimeric nature, thermophilic origin, and phylogenetic placement of the Thermotogales.</title>
        <authorList>
            <person name="Zhaxybayeva O."/>
            <person name="Swithers K.S."/>
            <person name="Lapierre P."/>
            <person name="Fournier G.P."/>
            <person name="Bickhart D.M."/>
            <person name="DeBoy R.T."/>
            <person name="Nelson K.E."/>
            <person name="Nesbo C.L."/>
            <person name="Doolittle W.F."/>
            <person name="Gogarten J.P."/>
            <person name="Noll K.M."/>
        </authorList>
    </citation>
    <scope>NUCLEOTIDE SEQUENCE [LARGE SCALE GENOMIC DNA]</scope>
    <source>
        <strain evidence="6">ATCC BAA-488 / DSM 13995 / JCM 10881 / RKU-1</strain>
    </source>
</reference>
<comment type="similarity">
    <text evidence="1 4">Belongs to the glycosyl hydrolase 28 family.</text>
</comment>
<dbReference type="KEGG" id="tpt:Tpet_0483"/>
<evidence type="ECO:0000256" key="4">
    <source>
        <dbReference type="RuleBase" id="RU361169"/>
    </source>
</evidence>
<dbReference type="HOGENOM" id="CLU_016031_8_3_0"/>
<reference evidence="6" key="1">
    <citation type="submission" date="2007-05" db="EMBL/GenBank/DDBJ databases">
        <title>Complete sequence of Thermotoga petrophila RKU-1.</title>
        <authorList>
            <consortium name="US DOE Joint Genome Institute"/>
            <person name="Copeland A."/>
            <person name="Lucas S."/>
            <person name="Lapidus A."/>
            <person name="Barry K."/>
            <person name="Glavina del Rio T."/>
            <person name="Dalin E."/>
            <person name="Tice H."/>
            <person name="Pitluck S."/>
            <person name="Sims D."/>
            <person name="Brettin T."/>
            <person name="Bruce D."/>
            <person name="Detter J.C."/>
            <person name="Han C."/>
            <person name="Tapia R."/>
            <person name="Schmutz J."/>
            <person name="Larimer F."/>
            <person name="Land M."/>
            <person name="Hauser L."/>
            <person name="Kyrpides N."/>
            <person name="Mikhailova N."/>
            <person name="Nelson K."/>
            <person name="Gogarten J.P."/>
            <person name="Noll K."/>
            <person name="Richardson P."/>
        </authorList>
    </citation>
    <scope>NUCLEOTIDE SEQUENCE [LARGE SCALE GENOMIC DNA]</scope>
    <source>
        <strain evidence="6">ATCC BAA-488 / DSM 13995 / JCM 10881 / RKU-1</strain>
    </source>
</reference>
<dbReference type="eggNOG" id="COG5434">
    <property type="taxonomic scope" value="Bacteria"/>
</dbReference>
<dbReference type="STRING" id="390874.Tpet_0483"/>
<dbReference type="Pfam" id="PF00295">
    <property type="entry name" value="Glyco_hydro_28"/>
    <property type="match status" value="1"/>
</dbReference>
<keyword evidence="3 4" id="KW-0326">Glycosidase</keyword>
<accession>A5IJY4</accession>
<evidence type="ECO:0000256" key="3">
    <source>
        <dbReference type="ARBA" id="ARBA00023295"/>
    </source>
</evidence>
<dbReference type="CAZy" id="GH28">
    <property type="family name" value="Glycoside Hydrolase Family 28"/>
</dbReference>
<evidence type="ECO:0000256" key="1">
    <source>
        <dbReference type="ARBA" id="ARBA00008834"/>
    </source>
</evidence>
<proteinExistence type="inferred from homology"/>
<dbReference type="EMBL" id="CP000702">
    <property type="protein sequence ID" value="ABQ46507.1"/>
    <property type="molecule type" value="Genomic_DNA"/>
</dbReference>
<evidence type="ECO:0000313" key="5">
    <source>
        <dbReference type="EMBL" id="ABQ46507.1"/>
    </source>
</evidence>
<dbReference type="InterPro" id="IPR000743">
    <property type="entry name" value="Glyco_hydro_28"/>
</dbReference>
<dbReference type="Gene3D" id="2.160.20.10">
    <property type="entry name" value="Single-stranded right-handed beta-helix, Pectin lyase-like"/>
    <property type="match status" value="1"/>
</dbReference>
<organism evidence="5 6">
    <name type="scientific">Thermotoga petrophila (strain ATCC BAA-488 / DSM 13995 / JCM 10881 / RKU-1)</name>
    <dbReference type="NCBI Taxonomy" id="390874"/>
    <lineage>
        <taxon>Bacteria</taxon>
        <taxon>Thermotogati</taxon>
        <taxon>Thermotogota</taxon>
        <taxon>Thermotogae</taxon>
        <taxon>Thermotogales</taxon>
        <taxon>Thermotogaceae</taxon>
        <taxon>Thermotoga</taxon>
    </lineage>
</organism>
<evidence type="ECO:0000313" key="6">
    <source>
        <dbReference type="Proteomes" id="UP000006558"/>
    </source>
</evidence>
<dbReference type="SUPFAM" id="SSF51126">
    <property type="entry name" value="Pectin lyase-like"/>
    <property type="match status" value="1"/>
</dbReference>
<sequence>MEELAKKIEEEILNHVREPEIPNREVNLLDFGARGDERTDCSESFKRAIEELSKQGGGRLIVPEGVFLTGPIHLKSNIELHVKGTIKFIPDPERYLPVVLTRFEGIELYNYSPLVYALDCKNVAITGSGVLDGSADNEHWWSWKGKKDFGWKEGLPNQQEDVKKLKEMAERGTPVEERVFGKGHYLRPSFVQFYRCRNVLVEDVKIINSPMWCVHPVLSENVIIRNIEISSTGPNNDGIDPESCKYMLIEKCRFDTGDDSVVIKSGRDADGRRIGVPSEYILVRDNLVISQASHGGLVIGSEMSGGVRNVVARNNVYMNVERALRLKTNSRRGGYMENIFFIDNVAVNVSEEVIRINLRYDNEEGEYLPVVRSVFVKNLKATGGKYALRIEGLENDYVKDILISDTIMEGAKISVLLEFGQLGMENVIMNGSRFEKLYIEGKALLK</sequence>
<name>A5IJY4_THEP1</name>
<dbReference type="PANTHER" id="PTHR31339">
    <property type="entry name" value="PECTIN LYASE-RELATED"/>
    <property type="match status" value="1"/>
</dbReference>
<dbReference type="PANTHER" id="PTHR31339:SF9">
    <property type="entry name" value="PLASMIN AND FIBRONECTIN-BINDING PROTEIN A"/>
    <property type="match status" value="1"/>
</dbReference>